<reference evidence="2 3" key="1">
    <citation type="submission" date="2016-10" db="EMBL/GenBank/DDBJ databases">
        <authorList>
            <person name="Varghese N."/>
            <person name="Submissions S."/>
        </authorList>
    </citation>
    <scope>NUCLEOTIDE SEQUENCE [LARGE SCALE GENOMIC DNA]</scope>
    <source>
        <strain evidence="3">YIM D21,KCTC 23444,ACCC 10710</strain>
    </source>
</reference>
<protein>
    <submittedName>
        <fullName evidence="2">Oxygen tolerance</fullName>
    </submittedName>
</protein>
<dbReference type="EMBL" id="FOMS01000002">
    <property type="protein sequence ID" value="SFD63111.1"/>
    <property type="molecule type" value="Genomic_DNA"/>
</dbReference>
<feature type="chain" id="PRO_5009301844" evidence="1">
    <location>
        <begin position="17"/>
        <end position="393"/>
    </location>
</feature>
<dbReference type="InterPro" id="IPR025738">
    <property type="entry name" value="BatD"/>
</dbReference>
<evidence type="ECO:0000313" key="2">
    <source>
        <dbReference type="EMBL" id="SFD63111.1"/>
    </source>
</evidence>
<evidence type="ECO:0000313" key="3">
    <source>
        <dbReference type="Proteomes" id="UP000325289"/>
    </source>
</evidence>
<dbReference type="PANTHER" id="PTHR40940">
    <property type="entry name" value="PROTEIN BATD-RELATED"/>
    <property type="match status" value="1"/>
</dbReference>
<gene>
    <name evidence="2" type="ORF">SAMN04515678_10221</name>
</gene>
<name>A0A1I1TWW9_9RHOB</name>
<dbReference type="OrthoDB" id="7688940at2"/>
<evidence type="ECO:0000256" key="1">
    <source>
        <dbReference type="SAM" id="SignalP"/>
    </source>
</evidence>
<proteinExistence type="predicted"/>
<sequence>MRWLLIVLLWTGVAQAQTRHVAPRDAELTVTIESEGKPYTQQMVMIRIHGVYRRHVTRETLEQPALEGFNWSQLGEDRWYDSYENGQKVKNFERRMALFPDEAGEVTIGPFVHHLTLTDEGDDWFDHDIRSEPVTFTVRPAPTDVDWWFPVRSLRISDDWSNAPDQLRPGEGVLRIIRIEAVGATPEMIPPMPELTSPSAMIFAHPEKRLVELSPQGPVTYAFWRWTVRPTNATSAILEPISFDYFDTEQEKAHRVTISAQRIAYEDATLVETAEDGTVPAGNLRRGPLALVAALGLLAGLVAMLAGRRLSGEAVWRSGPFDPLGRQVRRAARAGDLAALRRAGAALIRRDGPDPARRAILHRLDSTLFGGAERPRDLRALARAFLRGDAATG</sequence>
<keyword evidence="3" id="KW-1185">Reference proteome</keyword>
<accession>A0A1I1TWW9</accession>
<feature type="signal peptide" evidence="1">
    <location>
        <begin position="1"/>
        <end position="16"/>
    </location>
</feature>
<dbReference type="RefSeq" id="WP_149754447.1">
    <property type="nucleotide sequence ID" value="NZ_FOMS01000002.1"/>
</dbReference>
<dbReference type="Proteomes" id="UP000325289">
    <property type="component" value="Unassembled WGS sequence"/>
</dbReference>
<dbReference type="AlphaFoldDB" id="A0A1I1TWW9"/>
<keyword evidence="1" id="KW-0732">Signal</keyword>
<dbReference type="PANTHER" id="PTHR40940:SF1">
    <property type="entry name" value="PROTEIN BATD"/>
    <property type="match status" value="1"/>
</dbReference>
<organism evidence="2 3">
    <name type="scientific">Roseivivax sediminis</name>
    <dbReference type="NCBI Taxonomy" id="936889"/>
    <lineage>
        <taxon>Bacteria</taxon>
        <taxon>Pseudomonadati</taxon>
        <taxon>Pseudomonadota</taxon>
        <taxon>Alphaproteobacteria</taxon>
        <taxon>Rhodobacterales</taxon>
        <taxon>Roseobacteraceae</taxon>
        <taxon>Roseivivax</taxon>
    </lineage>
</organism>